<dbReference type="GO" id="GO:0030956">
    <property type="term" value="C:glutamyl-tRNA(Gln) amidotransferase complex"/>
    <property type="evidence" value="ECO:0007669"/>
    <property type="project" value="UniProtKB-UniRule"/>
</dbReference>
<comment type="catalytic activity">
    <reaction evidence="5">
        <text>L-glutamyl-tRNA(Gln) + L-glutamine + ATP + H2O = L-glutaminyl-tRNA(Gln) + L-glutamate + ADP + phosphate + H(+)</text>
        <dbReference type="Rhea" id="RHEA:17521"/>
        <dbReference type="Rhea" id="RHEA-COMP:9681"/>
        <dbReference type="Rhea" id="RHEA-COMP:9684"/>
        <dbReference type="ChEBI" id="CHEBI:15377"/>
        <dbReference type="ChEBI" id="CHEBI:15378"/>
        <dbReference type="ChEBI" id="CHEBI:29985"/>
        <dbReference type="ChEBI" id="CHEBI:30616"/>
        <dbReference type="ChEBI" id="CHEBI:43474"/>
        <dbReference type="ChEBI" id="CHEBI:58359"/>
        <dbReference type="ChEBI" id="CHEBI:78520"/>
        <dbReference type="ChEBI" id="CHEBI:78521"/>
        <dbReference type="ChEBI" id="CHEBI:456216"/>
        <dbReference type="EC" id="6.3.5.7"/>
    </reaction>
</comment>
<evidence type="ECO:0000313" key="9">
    <source>
        <dbReference type="WBParaSite" id="PgB04_g033_t04"/>
    </source>
</evidence>
<evidence type="ECO:0000256" key="4">
    <source>
        <dbReference type="ARBA" id="ARBA00022917"/>
    </source>
</evidence>
<dbReference type="InterPro" id="IPR004412">
    <property type="entry name" value="GatA"/>
</dbReference>
<comment type="similarity">
    <text evidence="5">Belongs to the amidase family. GatA subfamily.</text>
</comment>
<dbReference type="HAMAP" id="MF_00120">
    <property type="entry name" value="GatA"/>
    <property type="match status" value="1"/>
</dbReference>
<evidence type="ECO:0000256" key="2">
    <source>
        <dbReference type="ARBA" id="ARBA00022741"/>
    </source>
</evidence>
<feature type="active site" description="Charge relay system" evidence="5">
    <location>
        <position position="132"/>
    </location>
</feature>
<keyword evidence="7" id="KW-1185">Reference proteome</keyword>
<organism evidence="7 9">
    <name type="scientific">Parascaris univalens</name>
    <name type="common">Nematode worm</name>
    <dbReference type="NCBI Taxonomy" id="6257"/>
    <lineage>
        <taxon>Eukaryota</taxon>
        <taxon>Metazoa</taxon>
        <taxon>Ecdysozoa</taxon>
        <taxon>Nematoda</taxon>
        <taxon>Chromadorea</taxon>
        <taxon>Rhabditida</taxon>
        <taxon>Spirurina</taxon>
        <taxon>Ascaridomorpha</taxon>
        <taxon>Ascaridoidea</taxon>
        <taxon>Ascarididae</taxon>
        <taxon>Parascaris</taxon>
    </lineage>
</organism>
<feature type="active site" description="Acyl-ester intermediate" evidence="5">
    <location>
        <position position="156"/>
    </location>
</feature>
<name>A0A914ZGW5_PARUN</name>
<dbReference type="EC" id="6.3.5.7" evidence="5"/>
<dbReference type="GO" id="GO:0050567">
    <property type="term" value="F:glutaminyl-tRNA synthase (glutamine-hydrolyzing) activity"/>
    <property type="evidence" value="ECO:0007669"/>
    <property type="project" value="UniProtKB-UniRule"/>
</dbReference>
<accession>A0A914ZGW5</accession>
<evidence type="ECO:0000256" key="1">
    <source>
        <dbReference type="ARBA" id="ARBA00022598"/>
    </source>
</evidence>
<sequence>DEMERIEKAIESAIRFRKYNALITETFDLACSQAESALRRNVQPFPVVVKDCFTINGQRTTCASKMLANFIAPYTATVVARLIESGGCIIGKSNMDEFCMGTSSSQSVFGAVKNALSNEDNLDIDWLIPGGSSGGSAVAVQLDIADVGLGSDTGGSTRNPAAFTGLFGFKPSYGVLSRYGLIPLVNSLDCPSIIARSAKECNNCFKAMSGRDKRDSTSVDSPQSCFMQHRKLDGITIGIPLEYHNRFLTQDCWEAWNNAAQVLVKLGCRLKEISMPHTEYSIICYHVLAEADIASNMARYDGVAYGHRSKDRSSTHSMYASSRSEALNEVVRRRIFAGNYFLMKRHYDEYFLQALRVRRLIKGDFDHAFKDLGCDALLTPVTCGVPPYYSEINHISGYERERIDDFFTQPANMAGVPAIAVPFMETAEKLPVAVQIMTDYLNDGLALDIADCLYHS</sequence>
<keyword evidence="2 5" id="KW-0547">Nucleotide-binding</keyword>
<comment type="subcellular location">
    <subcellularLocation>
        <location evidence="5">Mitochondrion</location>
    </subcellularLocation>
</comment>
<keyword evidence="5" id="KW-0496">Mitochondrion</keyword>
<evidence type="ECO:0000313" key="8">
    <source>
        <dbReference type="WBParaSite" id="PgB04_g033_t03"/>
    </source>
</evidence>
<dbReference type="GO" id="GO:0005524">
    <property type="term" value="F:ATP binding"/>
    <property type="evidence" value="ECO:0007669"/>
    <property type="project" value="UniProtKB-KW"/>
</dbReference>
<dbReference type="Proteomes" id="UP000887569">
    <property type="component" value="Unplaced"/>
</dbReference>
<keyword evidence="1 5" id="KW-0436">Ligase</keyword>
<keyword evidence="4 5" id="KW-0648">Protein biosynthesis</keyword>
<proteinExistence type="inferred from homology"/>
<dbReference type="PANTHER" id="PTHR11895:SF7">
    <property type="entry name" value="GLUTAMYL-TRNA(GLN) AMIDOTRANSFERASE SUBUNIT A, MITOCHONDRIAL"/>
    <property type="match status" value="1"/>
</dbReference>
<reference evidence="8 9" key="1">
    <citation type="submission" date="2022-11" db="UniProtKB">
        <authorList>
            <consortium name="WormBaseParasite"/>
        </authorList>
    </citation>
    <scope>IDENTIFICATION</scope>
</reference>
<dbReference type="InterPro" id="IPR036928">
    <property type="entry name" value="AS_sf"/>
</dbReference>
<dbReference type="WBParaSite" id="PgB04_g033_t03">
    <property type="protein sequence ID" value="PgB04_g033_t03"/>
    <property type="gene ID" value="PgB04_g033"/>
</dbReference>
<keyword evidence="3 5" id="KW-0067">ATP-binding</keyword>
<evidence type="ECO:0000259" key="6">
    <source>
        <dbReference type="Pfam" id="PF01425"/>
    </source>
</evidence>
<dbReference type="AlphaFoldDB" id="A0A914ZGW5"/>
<comment type="subunit">
    <text evidence="5">Subunit of the heterotrimeric GatCAB amidotransferase (AdT) complex, composed of A, B and C subunits.</text>
</comment>
<feature type="active site" description="Charge relay system" evidence="5">
    <location>
        <position position="50"/>
    </location>
</feature>
<dbReference type="InterPro" id="IPR000120">
    <property type="entry name" value="Amidase"/>
</dbReference>
<dbReference type="InterPro" id="IPR023631">
    <property type="entry name" value="Amidase_dom"/>
</dbReference>
<dbReference type="GO" id="GO:0070681">
    <property type="term" value="P:glutaminyl-tRNAGln biosynthesis via transamidation"/>
    <property type="evidence" value="ECO:0007669"/>
    <property type="project" value="UniProtKB-UniRule"/>
</dbReference>
<dbReference type="PANTHER" id="PTHR11895">
    <property type="entry name" value="TRANSAMIDASE"/>
    <property type="match status" value="1"/>
</dbReference>
<protein>
    <recommendedName>
        <fullName evidence="5">Glutamyl-tRNA(Gln) amidotransferase subunit A, mitochondrial</fullName>
        <shortName evidence="5">Glu-AdT subunit A</shortName>
        <ecNumber evidence="5">6.3.5.7</ecNumber>
    </recommendedName>
</protein>
<evidence type="ECO:0000256" key="5">
    <source>
        <dbReference type="HAMAP-Rule" id="MF_03150"/>
    </source>
</evidence>
<comment type="function">
    <text evidence="5">Allows the formation of correctly charged Gln-tRNA(Gln) through the transamidation of misacylated Glu-tRNA(Gln) in the mitochondria. The reaction takes place in the presence of glutamine and ATP through an activated gamma-phospho-Glu-tRNA(Gln).</text>
</comment>
<dbReference type="SUPFAM" id="SSF75304">
    <property type="entry name" value="Amidase signature (AS) enzymes"/>
    <property type="match status" value="1"/>
</dbReference>
<dbReference type="Pfam" id="PF01425">
    <property type="entry name" value="Amidase"/>
    <property type="match status" value="1"/>
</dbReference>
<evidence type="ECO:0000256" key="3">
    <source>
        <dbReference type="ARBA" id="ARBA00022840"/>
    </source>
</evidence>
<dbReference type="GO" id="GO:0032543">
    <property type="term" value="P:mitochondrial translation"/>
    <property type="evidence" value="ECO:0007669"/>
    <property type="project" value="UniProtKB-UniRule"/>
</dbReference>
<evidence type="ECO:0000313" key="7">
    <source>
        <dbReference type="Proteomes" id="UP000887569"/>
    </source>
</evidence>
<dbReference type="WBParaSite" id="PgB04_g033_t04">
    <property type="protein sequence ID" value="PgB04_g033_t04"/>
    <property type="gene ID" value="PgB04_g033"/>
</dbReference>
<feature type="domain" description="Amidase" evidence="6">
    <location>
        <begin position="17"/>
        <end position="445"/>
    </location>
</feature>
<dbReference type="Gene3D" id="3.90.1300.10">
    <property type="entry name" value="Amidase signature (AS) domain"/>
    <property type="match status" value="1"/>
</dbReference>
<dbReference type="GO" id="GO:0005739">
    <property type="term" value="C:mitochondrion"/>
    <property type="evidence" value="ECO:0007669"/>
    <property type="project" value="UniProtKB-SubCell"/>
</dbReference>